<dbReference type="Gene3D" id="3.30.429.10">
    <property type="entry name" value="Macrophage Migration Inhibitory Factor"/>
    <property type="match status" value="1"/>
</dbReference>
<evidence type="ECO:0008006" key="3">
    <source>
        <dbReference type="Google" id="ProtNLM"/>
    </source>
</evidence>
<reference evidence="1" key="1">
    <citation type="submission" date="2023-01" db="EMBL/GenBank/DDBJ databases">
        <title>Complete genome sequence of Planctobacterium marinum strain Dej080120_11.</title>
        <authorList>
            <person name="Ueki S."/>
            <person name="Maruyama F."/>
        </authorList>
    </citation>
    <scope>NUCLEOTIDE SEQUENCE</scope>
    <source>
        <strain evidence="1">Dej080120_11</strain>
    </source>
</reference>
<dbReference type="EMBL" id="AP027272">
    <property type="protein sequence ID" value="BDX04712.1"/>
    <property type="molecule type" value="Genomic_DNA"/>
</dbReference>
<evidence type="ECO:0000313" key="1">
    <source>
        <dbReference type="EMBL" id="BDX04712.1"/>
    </source>
</evidence>
<accession>A0AA48KQ51</accession>
<dbReference type="PANTHER" id="PTHR37950:SF1">
    <property type="entry name" value="4-HYDROXYPHENYLACETATE CATABOLISM PROTEIN"/>
    <property type="match status" value="1"/>
</dbReference>
<dbReference type="InterPro" id="IPR004220">
    <property type="entry name" value="5-COMe_2-OHmuconate_Isoase"/>
</dbReference>
<dbReference type="CDD" id="cd00580">
    <property type="entry name" value="CHMI"/>
    <property type="match status" value="1"/>
</dbReference>
<sequence>MPHCIVEYSADLKEQPLMTAVFDGTLKSGLFSHDGVDIKVRALPFKHHITGDTQASFIHVVLKILAGRTSEQKQRLSDSVLQHILSNNYADCSVTVEVLDIDTPCYAKALV</sequence>
<dbReference type="GO" id="GO:0008704">
    <property type="term" value="F:5-carboxymethyl-2-hydroxymuconate delta-isomerase activity"/>
    <property type="evidence" value="ECO:0007669"/>
    <property type="project" value="InterPro"/>
</dbReference>
<dbReference type="InterPro" id="IPR014347">
    <property type="entry name" value="Tautomerase/MIF_sf"/>
</dbReference>
<dbReference type="Pfam" id="PF02962">
    <property type="entry name" value="CHMI"/>
    <property type="match status" value="1"/>
</dbReference>
<dbReference type="Proteomes" id="UP001333710">
    <property type="component" value="Chromosome"/>
</dbReference>
<dbReference type="PANTHER" id="PTHR37950">
    <property type="entry name" value="4-HYDROXYPHENYLACETATE CATABOLISM PROTEIN"/>
    <property type="match status" value="1"/>
</dbReference>
<name>A0AA48KQ51_9ALTE</name>
<organism evidence="1 2">
    <name type="scientific">Planctobacterium marinum</name>
    <dbReference type="NCBI Taxonomy" id="1631968"/>
    <lineage>
        <taxon>Bacteria</taxon>
        <taxon>Pseudomonadati</taxon>
        <taxon>Pseudomonadota</taxon>
        <taxon>Gammaproteobacteria</taxon>
        <taxon>Alteromonadales</taxon>
        <taxon>Alteromonadaceae</taxon>
        <taxon>Planctobacterium</taxon>
    </lineage>
</organism>
<protein>
    <recommendedName>
        <fullName evidence="3">5-carboxymethyl-2-hydroxymuconate isomerase</fullName>
    </recommendedName>
</protein>
<dbReference type="AlphaFoldDB" id="A0AA48KQ51"/>
<dbReference type="RefSeq" id="WP_338290532.1">
    <property type="nucleotide sequence ID" value="NZ_AP027272.1"/>
</dbReference>
<dbReference type="SUPFAM" id="SSF55331">
    <property type="entry name" value="Tautomerase/MIF"/>
    <property type="match status" value="1"/>
</dbReference>
<keyword evidence="2" id="KW-1185">Reference proteome</keyword>
<gene>
    <name evidence="1" type="ORF">MACH26_02330</name>
</gene>
<proteinExistence type="predicted"/>
<dbReference type="KEGG" id="pmaw:MACH26_02330"/>
<evidence type="ECO:0000313" key="2">
    <source>
        <dbReference type="Proteomes" id="UP001333710"/>
    </source>
</evidence>